<dbReference type="InterPro" id="IPR041614">
    <property type="entry name" value="DprA_WH"/>
</dbReference>
<comment type="caution">
    <text evidence="4">The sequence shown here is derived from an EMBL/GenBank/DDBJ whole genome shotgun (WGS) entry which is preliminary data.</text>
</comment>
<dbReference type="PANTHER" id="PTHR43022">
    <property type="entry name" value="PROTEIN SMF"/>
    <property type="match status" value="1"/>
</dbReference>
<dbReference type="Proteomes" id="UP000640274">
    <property type="component" value="Unassembled WGS sequence"/>
</dbReference>
<dbReference type="RefSeq" id="WP_199020913.1">
    <property type="nucleotide sequence ID" value="NZ_JAELUP010000103.1"/>
</dbReference>
<dbReference type="InterPro" id="IPR057666">
    <property type="entry name" value="DrpA_SLOG"/>
</dbReference>
<gene>
    <name evidence="4" type="primary">dprA</name>
    <name evidence="4" type="ORF">JFN88_19360</name>
</gene>
<dbReference type="NCBIfam" id="TIGR00732">
    <property type="entry name" value="dprA"/>
    <property type="match status" value="1"/>
</dbReference>
<feature type="domain" description="DprA winged helix" evidence="3">
    <location>
        <begin position="319"/>
        <end position="371"/>
    </location>
</feature>
<dbReference type="InterPro" id="IPR003488">
    <property type="entry name" value="DprA"/>
</dbReference>
<dbReference type="InterPro" id="IPR036388">
    <property type="entry name" value="WH-like_DNA-bd_sf"/>
</dbReference>
<proteinExistence type="inferred from homology"/>
<evidence type="ECO:0000313" key="4">
    <source>
        <dbReference type="EMBL" id="MBJ6363366.1"/>
    </source>
</evidence>
<comment type="similarity">
    <text evidence="1">Belongs to the DprA/Smf family.</text>
</comment>
<sequence length="377" mass="41413">MTKHNRTATTRMILIGLHETRGIAWHTINKVMNYTNKGETLYLALDFSDQEWLEAGLDSKQLAAWRQSIEMGVLADTEQRYRRLGAEILTIIDSEYPSLLRQTARPPWVLYTIGRSELLHRPSIAMVGTRLPSAYGRQVASSLAGQLSALGFTVVSGLAKGIDRLAHEGSVDKEASTIAVLGTPIDSVYPSENRNLYRHIAQAGLIVSEYPIGTRLHPGLFPQRNRIIAGLSSGTLVVEAAEQSGSLITAAYAQEMNRELFAVPGPVNSPKSKGANRLIKDSGAKLTMGAEDIMEEFRFRDDILARLDPGSATQSLNQVELSFEEKKILALIEDKPSTADELHERSGLTFGLLHAVLINLSIKQRVEQHAGSIYSAL</sequence>
<dbReference type="GO" id="GO:0009294">
    <property type="term" value="P:DNA-mediated transformation"/>
    <property type="evidence" value="ECO:0007669"/>
    <property type="project" value="InterPro"/>
</dbReference>
<dbReference type="Pfam" id="PF02481">
    <property type="entry name" value="DNA_processg_A"/>
    <property type="match status" value="1"/>
</dbReference>
<name>A0A934JA02_9BACL</name>
<accession>A0A934JA02</accession>
<feature type="domain" description="Smf/DprA SLOG" evidence="2">
    <location>
        <begin position="88"/>
        <end position="297"/>
    </location>
</feature>
<evidence type="ECO:0000259" key="2">
    <source>
        <dbReference type="Pfam" id="PF02481"/>
    </source>
</evidence>
<dbReference type="Pfam" id="PF17782">
    <property type="entry name" value="WHD_DprA"/>
    <property type="match status" value="1"/>
</dbReference>
<keyword evidence="5" id="KW-1185">Reference proteome</keyword>
<dbReference type="Gene3D" id="1.10.10.10">
    <property type="entry name" value="Winged helix-like DNA-binding domain superfamily/Winged helix DNA-binding domain"/>
    <property type="match status" value="1"/>
</dbReference>
<evidence type="ECO:0000313" key="5">
    <source>
        <dbReference type="Proteomes" id="UP000640274"/>
    </source>
</evidence>
<evidence type="ECO:0000256" key="1">
    <source>
        <dbReference type="ARBA" id="ARBA00006525"/>
    </source>
</evidence>
<protein>
    <submittedName>
        <fullName evidence="4">DNA-protecting protein DprA</fullName>
    </submittedName>
</protein>
<dbReference type="Gene3D" id="3.40.50.450">
    <property type="match status" value="1"/>
</dbReference>
<dbReference type="AlphaFoldDB" id="A0A934JA02"/>
<dbReference type="EMBL" id="JAELUP010000103">
    <property type="protein sequence ID" value="MBJ6363366.1"/>
    <property type="molecule type" value="Genomic_DNA"/>
</dbReference>
<organism evidence="4 5">
    <name type="scientific">Paenibacillus roseus</name>
    <dbReference type="NCBI Taxonomy" id="2798579"/>
    <lineage>
        <taxon>Bacteria</taxon>
        <taxon>Bacillati</taxon>
        <taxon>Bacillota</taxon>
        <taxon>Bacilli</taxon>
        <taxon>Bacillales</taxon>
        <taxon>Paenibacillaceae</taxon>
        <taxon>Paenibacillus</taxon>
    </lineage>
</organism>
<reference evidence="4" key="1">
    <citation type="submission" date="2020-12" db="EMBL/GenBank/DDBJ databases">
        <authorList>
            <person name="Huq M.A."/>
        </authorList>
    </citation>
    <scope>NUCLEOTIDE SEQUENCE</scope>
    <source>
        <strain evidence="4">MAHUQ-46</strain>
    </source>
</reference>
<dbReference type="PANTHER" id="PTHR43022:SF1">
    <property type="entry name" value="PROTEIN SMF"/>
    <property type="match status" value="1"/>
</dbReference>
<evidence type="ECO:0000259" key="3">
    <source>
        <dbReference type="Pfam" id="PF17782"/>
    </source>
</evidence>
<dbReference type="SUPFAM" id="SSF102405">
    <property type="entry name" value="MCP/YpsA-like"/>
    <property type="match status" value="1"/>
</dbReference>